<evidence type="ECO:0000256" key="6">
    <source>
        <dbReference type="ARBA" id="ARBA00023163"/>
    </source>
</evidence>
<keyword evidence="7" id="KW-0479">Metal-binding</keyword>
<keyword evidence="5" id="KW-0238">DNA-binding</keyword>
<dbReference type="OrthoDB" id="9801127at2"/>
<feature type="binding site" evidence="7">
    <location>
        <position position="176"/>
    </location>
    <ligand>
        <name>Zn(2+)</name>
        <dbReference type="ChEBI" id="CHEBI:29105"/>
    </ligand>
</feature>
<keyword evidence="11" id="KW-1185">Reference proteome</keyword>
<keyword evidence="6" id="KW-0804">Transcription</keyword>
<feature type="binding site" evidence="7">
    <location>
        <position position="133"/>
    </location>
    <ligand>
        <name>Zn(2+)</name>
        <dbReference type="ChEBI" id="CHEBI:29105"/>
    </ligand>
</feature>
<dbReference type="Pfam" id="PF01475">
    <property type="entry name" value="FUR"/>
    <property type="match status" value="1"/>
</dbReference>
<reference evidence="11" key="1">
    <citation type="submission" date="2018-07" db="EMBL/GenBank/DDBJ databases">
        <title>Genome sequencing of Paracoccus sp. SC2-6.</title>
        <authorList>
            <person name="Heo J."/>
            <person name="Kim S.-J."/>
            <person name="Kwon S.-W."/>
        </authorList>
    </citation>
    <scope>NUCLEOTIDE SEQUENCE [LARGE SCALE GENOMIC DNA]</scope>
    <source>
        <strain evidence="11">SC2-6</strain>
    </source>
</reference>
<keyword evidence="2" id="KW-0678">Repressor</keyword>
<dbReference type="GO" id="GO:0003700">
    <property type="term" value="F:DNA-binding transcription factor activity"/>
    <property type="evidence" value="ECO:0007669"/>
    <property type="project" value="InterPro"/>
</dbReference>
<evidence type="ECO:0000256" key="7">
    <source>
        <dbReference type="PIRSR" id="PIRSR602481-1"/>
    </source>
</evidence>
<feature type="binding site" evidence="8">
    <location>
        <position position="123"/>
    </location>
    <ligand>
        <name>Fe cation</name>
        <dbReference type="ChEBI" id="CHEBI:24875"/>
    </ligand>
</feature>
<dbReference type="GO" id="GO:1900376">
    <property type="term" value="P:regulation of secondary metabolite biosynthetic process"/>
    <property type="evidence" value="ECO:0007669"/>
    <property type="project" value="TreeGrafter"/>
</dbReference>
<evidence type="ECO:0000256" key="8">
    <source>
        <dbReference type="PIRSR" id="PIRSR602481-2"/>
    </source>
</evidence>
<dbReference type="GO" id="GO:0005829">
    <property type="term" value="C:cytosol"/>
    <property type="evidence" value="ECO:0007669"/>
    <property type="project" value="TreeGrafter"/>
</dbReference>
<dbReference type="SUPFAM" id="SSF46785">
    <property type="entry name" value="Winged helix' DNA-binding domain"/>
    <property type="match status" value="1"/>
</dbReference>
<evidence type="ECO:0000313" key="10">
    <source>
        <dbReference type="EMBL" id="AXC49683.1"/>
    </source>
</evidence>
<protein>
    <submittedName>
        <fullName evidence="10">Transcriptional repressor</fullName>
    </submittedName>
</protein>
<comment type="cofactor">
    <cofactor evidence="8">
        <name>Mn(2+)</name>
        <dbReference type="ChEBI" id="CHEBI:29035"/>
    </cofactor>
    <cofactor evidence="8">
        <name>Fe(2+)</name>
        <dbReference type="ChEBI" id="CHEBI:29033"/>
    </cofactor>
    <text evidence="8">Binds 1 Mn(2+) or Fe(2+) ion per subunit.</text>
</comment>
<comment type="cofactor">
    <cofactor evidence="7">
        <name>Zn(2+)</name>
        <dbReference type="ChEBI" id="CHEBI:29105"/>
    </cofactor>
    <text evidence="7">Binds 1 zinc ion per subunit.</text>
</comment>
<feature type="binding site" evidence="7">
    <location>
        <position position="136"/>
    </location>
    <ligand>
        <name>Zn(2+)</name>
        <dbReference type="ChEBI" id="CHEBI:29105"/>
    </ligand>
</feature>
<evidence type="ECO:0000313" key="11">
    <source>
        <dbReference type="Proteomes" id="UP000252023"/>
    </source>
</evidence>
<gene>
    <name evidence="10" type="ORF">DRW48_08275</name>
</gene>
<dbReference type="KEGG" id="pars:DRW48_08275"/>
<dbReference type="RefSeq" id="WP_114075998.1">
    <property type="nucleotide sequence ID" value="NZ_CP030918.1"/>
</dbReference>
<evidence type="ECO:0000256" key="3">
    <source>
        <dbReference type="ARBA" id="ARBA00022833"/>
    </source>
</evidence>
<evidence type="ECO:0000256" key="9">
    <source>
        <dbReference type="SAM" id="MobiDB-lite"/>
    </source>
</evidence>
<feature type="region of interest" description="Disordered" evidence="9">
    <location>
        <begin position="1"/>
        <end position="29"/>
    </location>
</feature>
<dbReference type="PANTHER" id="PTHR33202:SF6">
    <property type="entry name" value="ZINC UPTAKE REGULATION PROTEIN"/>
    <property type="match status" value="1"/>
</dbReference>
<dbReference type="EMBL" id="CP030918">
    <property type="protein sequence ID" value="AXC49683.1"/>
    <property type="molecule type" value="Genomic_DNA"/>
</dbReference>
<dbReference type="InterPro" id="IPR036388">
    <property type="entry name" value="WH-like_DNA-bd_sf"/>
</dbReference>
<keyword evidence="3 7" id="KW-0862">Zinc</keyword>
<proteinExistence type="inferred from homology"/>
<sequence>MSRSRNAEPAPPPQSTLRHTHSHPEADADSVCANHSPAVGLAAAEDYCRARDLRLTPARRRALDLLLSSHRAMGAYEVLEGLAADGLGSQPPAAYRALDFLTQNGLVHRIERLNAYVACPHPHHAHSPAFLICRSCGVVEEAASSAARAALANAASSGGFQIESVVIEVVGLCPTCIPTAASEGGPA</sequence>
<keyword evidence="8" id="KW-0408">Iron</keyword>
<dbReference type="Gene3D" id="3.30.1490.190">
    <property type="match status" value="1"/>
</dbReference>
<evidence type="ECO:0000256" key="4">
    <source>
        <dbReference type="ARBA" id="ARBA00023015"/>
    </source>
</evidence>
<evidence type="ECO:0000256" key="1">
    <source>
        <dbReference type="ARBA" id="ARBA00007957"/>
    </source>
</evidence>
<dbReference type="GO" id="GO:0008270">
    <property type="term" value="F:zinc ion binding"/>
    <property type="evidence" value="ECO:0007669"/>
    <property type="project" value="TreeGrafter"/>
</dbReference>
<organism evidence="10 11">
    <name type="scientific">Paracoccus suum</name>
    <dbReference type="NCBI Taxonomy" id="2259340"/>
    <lineage>
        <taxon>Bacteria</taxon>
        <taxon>Pseudomonadati</taxon>
        <taxon>Pseudomonadota</taxon>
        <taxon>Alphaproteobacteria</taxon>
        <taxon>Rhodobacterales</taxon>
        <taxon>Paracoccaceae</taxon>
        <taxon>Paracoccus</taxon>
    </lineage>
</organism>
<dbReference type="Proteomes" id="UP000252023">
    <property type="component" value="Chromosome"/>
</dbReference>
<comment type="similarity">
    <text evidence="1">Belongs to the Fur family.</text>
</comment>
<dbReference type="InterPro" id="IPR043135">
    <property type="entry name" value="Fur_C"/>
</dbReference>
<dbReference type="GO" id="GO:0045892">
    <property type="term" value="P:negative regulation of DNA-templated transcription"/>
    <property type="evidence" value="ECO:0007669"/>
    <property type="project" value="TreeGrafter"/>
</dbReference>
<dbReference type="GO" id="GO:0000976">
    <property type="term" value="F:transcription cis-regulatory region binding"/>
    <property type="evidence" value="ECO:0007669"/>
    <property type="project" value="TreeGrafter"/>
</dbReference>
<accession>A0A344PJX8</accession>
<feature type="binding site" evidence="7">
    <location>
        <position position="173"/>
    </location>
    <ligand>
        <name>Zn(2+)</name>
        <dbReference type="ChEBI" id="CHEBI:29105"/>
    </ligand>
</feature>
<evidence type="ECO:0000256" key="5">
    <source>
        <dbReference type="ARBA" id="ARBA00023125"/>
    </source>
</evidence>
<dbReference type="PANTHER" id="PTHR33202">
    <property type="entry name" value="ZINC UPTAKE REGULATION PROTEIN"/>
    <property type="match status" value="1"/>
</dbReference>
<name>A0A344PJX8_9RHOB</name>
<keyword evidence="4" id="KW-0805">Transcription regulation</keyword>
<dbReference type="InterPro" id="IPR002481">
    <property type="entry name" value="FUR"/>
</dbReference>
<evidence type="ECO:0000256" key="2">
    <source>
        <dbReference type="ARBA" id="ARBA00022491"/>
    </source>
</evidence>
<dbReference type="AlphaFoldDB" id="A0A344PJX8"/>
<dbReference type="Gene3D" id="1.10.10.10">
    <property type="entry name" value="Winged helix-like DNA-binding domain superfamily/Winged helix DNA-binding domain"/>
    <property type="match status" value="1"/>
</dbReference>
<dbReference type="InterPro" id="IPR036390">
    <property type="entry name" value="WH_DNA-bd_sf"/>
</dbReference>